<gene>
    <name evidence="5 8" type="primary">prmC</name>
    <name evidence="8" type="ORF">C5O00_10370</name>
</gene>
<dbReference type="CDD" id="cd02440">
    <property type="entry name" value="AdoMet_MTases"/>
    <property type="match status" value="1"/>
</dbReference>
<dbReference type="InterPro" id="IPR004556">
    <property type="entry name" value="HemK-like"/>
</dbReference>
<organism evidence="8 9">
    <name type="scientific">Pukyongia salina</name>
    <dbReference type="NCBI Taxonomy" id="2094025"/>
    <lineage>
        <taxon>Bacteria</taxon>
        <taxon>Pseudomonadati</taxon>
        <taxon>Bacteroidota</taxon>
        <taxon>Flavobacteriia</taxon>
        <taxon>Flavobacteriales</taxon>
        <taxon>Flavobacteriaceae</taxon>
        <taxon>Pukyongia</taxon>
    </lineage>
</organism>
<dbReference type="InterPro" id="IPR007848">
    <property type="entry name" value="Small_mtfrase_dom"/>
</dbReference>
<keyword evidence="9" id="KW-1185">Reference proteome</keyword>
<feature type="binding site" evidence="5">
    <location>
        <position position="185"/>
    </location>
    <ligand>
        <name>S-adenosyl-L-methionine</name>
        <dbReference type="ChEBI" id="CHEBI:59789"/>
    </ligand>
</feature>
<keyword evidence="2 5" id="KW-0808">Transferase</keyword>
<feature type="domain" description="Methyltransferase small" evidence="6">
    <location>
        <begin position="107"/>
        <end position="196"/>
    </location>
</feature>
<comment type="similarity">
    <text evidence="5">Belongs to the protein N5-glutamine methyltransferase family. PrmC subfamily.</text>
</comment>
<evidence type="ECO:0000313" key="8">
    <source>
        <dbReference type="EMBL" id="AVI51547.1"/>
    </source>
</evidence>
<dbReference type="PANTHER" id="PTHR18895">
    <property type="entry name" value="HEMK METHYLTRANSFERASE"/>
    <property type="match status" value="1"/>
</dbReference>
<dbReference type="InterPro" id="IPR040758">
    <property type="entry name" value="PrmC_N"/>
</dbReference>
<evidence type="ECO:0000256" key="2">
    <source>
        <dbReference type="ARBA" id="ARBA00022679"/>
    </source>
</evidence>
<dbReference type="OrthoDB" id="9800643at2"/>
<evidence type="ECO:0000256" key="1">
    <source>
        <dbReference type="ARBA" id="ARBA00022603"/>
    </source>
</evidence>
<dbReference type="EMBL" id="CP027062">
    <property type="protein sequence ID" value="AVI51547.1"/>
    <property type="molecule type" value="Genomic_DNA"/>
</dbReference>
<dbReference type="GO" id="GO:0032259">
    <property type="term" value="P:methylation"/>
    <property type="evidence" value="ECO:0007669"/>
    <property type="project" value="UniProtKB-KW"/>
</dbReference>
<comment type="caution">
    <text evidence="5">Lacks conserved residue(s) required for the propagation of feature annotation.</text>
</comment>
<reference evidence="8 9" key="1">
    <citation type="submission" date="2018-02" db="EMBL/GenBank/DDBJ databases">
        <title>Genomic analysis of the strain RR4-38 isolated from a seawater recirculating aquaculture system.</title>
        <authorList>
            <person name="Kim Y.-S."/>
            <person name="Jang Y.H."/>
            <person name="Kim K.-H."/>
        </authorList>
    </citation>
    <scope>NUCLEOTIDE SEQUENCE [LARGE SCALE GENOMIC DNA]</scope>
    <source>
        <strain evidence="8 9">RR4-38</strain>
    </source>
</reference>
<comment type="function">
    <text evidence="5">Methylates the class 1 translation termination release factors RF1/PrfA and RF2/PrfB on the glutamine residue of the universally conserved GGQ motif.</text>
</comment>
<dbReference type="KEGG" id="aue:C5O00_10370"/>
<dbReference type="Gene3D" id="1.10.8.10">
    <property type="entry name" value="DNA helicase RuvA subunit, C-terminal domain"/>
    <property type="match status" value="1"/>
</dbReference>
<dbReference type="Gene3D" id="3.40.50.150">
    <property type="entry name" value="Vaccinia Virus protein VP39"/>
    <property type="match status" value="1"/>
</dbReference>
<dbReference type="InterPro" id="IPR002052">
    <property type="entry name" value="DNA_methylase_N6_adenine_CS"/>
</dbReference>
<feature type="binding site" evidence="5">
    <location>
        <begin position="185"/>
        <end position="188"/>
    </location>
    <ligand>
        <name>substrate</name>
    </ligand>
</feature>
<evidence type="ECO:0000259" key="6">
    <source>
        <dbReference type="Pfam" id="PF05175"/>
    </source>
</evidence>
<proteinExistence type="inferred from homology"/>
<dbReference type="SUPFAM" id="SSF53335">
    <property type="entry name" value="S-adenosyl-L-methionine-dependent methyltransferases"/>
    <property type="match status" value="1"/>
</dbReference>
<evidence type="ECO:0000259" key="7">
    <source>
        <dbReference type="Pfam" id="PF17827"/>
    </source>
</evidence>
<dbReference type="NCBIfam" id="TIGR00536">
    <property type="entry name" value="hemK_fam"/>
    <property type="match status" value="1"/>
</dbReference>
<keyword evidence="1 5" id="KW-0489">Methyltransferase</keyword>
<evidence type="ECO:0000256" key="4">
    <source>
        <dbReference type="ARBA" id="ARBA00048391"/>
    </source>
</evidence>
<dbReference type="PROSITE" id="PS00092">
    <property type="entry name" value="N6_MTASE"/>
    <property type="match status" value="1"/>
</dbReference>
<dbReference type="EC" id="2.1.1.297" evidence="5"/>
<evidence type="ECO:0000256" key="3">
    <source>
        <dbReference type="ARBA" id="ARBA00022691"/>
    </source>
</evidence>
<dbReference type="InterPro" id="IPR050320">
    <property type="entry name" value="N5-glutamine_MTase"/>
</dbReference>
<sequence>MTLAELKNYFETELTGFYPSEEVQSFFNILTQAWLGYSRMDISLNASEVIPSEINIKFKNTIERLKRSEPIQYIVGSTEFYGLPFVVNQDTLIPRPETEELVEWILEDKRNKVKILDIGTGSGCIAIALAGMNPEAEVTALDISEKALDIARKNADLNEVEVSFLQTDILTVTTLPDHYDIIVSNPPYVREQEKKLMHDNVLLYEPDSALYVSEDDPLKFYRAICKLASHHLKPEGVLFFEINEYLSKEMVSLLDEEGFHNIDVRRDFRGKDRFVNCTL</sequence>
<dbReference type="NCBIfam" id="TIGR03534">
    <property type="entry name" value="RF_mod_PrmC"/>
    <property type="match status" value="1"/>
</dbReference>
<feature type="binding site" evidence="5">
    <location>
        <begin position="119"/>
        <end position="123"/>
    </location>
    <ligand>
        <name>S-adenosyl-L-methionine</name>
        <dbReference type="ChEBI" id="CHEBI:59789"/>
    </ligand>
</feature>
<name>A0A2S0HXX9_9FLAO</name>
<protein>
    <recommendedName>
        <fullName evidence="5">Release factor glutamine methyltransferase</fullName>
        <shortName evidence="5">RF MTase</shortName>
        <ecNumber evidence="5">2.1.1.297</ecNumber>
    </recommendedName>
    <alternativeName>
        <fullName evidence="5">N5-glutamine methyltransferase PrmC</fullName>
    </alternativeName>
    <alternativeName>
        <fullName evidence="5">Protein-(glutamine-N5) MTase PrmC</fullName>
    </alternativeName>
    <alternativeName>
        <fullName evidence="5">Protein-glutamine N-methyltransferase PrmC</fullName>
    </alternativeName>
</protein>
<dbReference type="HAMAP" id="MF_02126">
    <property type="entry name" value="RF_methyltr_PrmC"/>
    <property type="match status" value="1"/>
</dbReference>
<comment type="catalytic activity">
    <reaction evidence="4 5">
        <text>L-glutaminyl-[peptide chain release factor] + S-adenosyl-L-methionine = N(5)-methyl-L-glutaminyl-[peptide chain release factor] + S-adenosyl-L-homocysteine + H(+)</text>
        <dbReference type="Rhea" id="RHEA:42896"/>
        <dbReference type="Rhea" id="RHEA-COMP:10271"/>
        <dbReference type="Rhea" id="RHEA-COMP:10272"/>
        <dbReference type="ChEBI" id="CHEBI:15378"/>
        <dbReference type="ChEBI" id="CHEBI:30011"/>
        <dbReference type="ChEBI" id="CHEBI:57856"/>
        <dbReference type="ChEBI" id="CHEBI:59789"/>
        <dbReference type="ChEBI" id="CHEBI:61891"/>
        <dbReference type="EC" id="2.1.1.297"/>
    </reaction>
</comment>
<dbReference type="AlphaFoldDB" id="A0A2S0HXX9"/>
<evidence type="ECO:0000256" key="5">
    <source>
        <dbReference type="HAMAP-Rule" id="MF_02126"/>
    </source>
</evidence>
<dbReference type="Proteomes" id="UP000238442">
    <property type="component" value="Chromosome"/>
</dbReference>
<dbReference type="GO" id="GO:0003676">
    <property type="term" value="F:nucleic acid binding"/>
    <property type="evidence" value="ECO:0007669"/>
    <property type="project" value="InterPro"/>
</dbReference>
<dbReference type="InterPro" id="IPR019874">
    <property type="entry name" value="RF_methyltr_PrmC"/>
</dbReference>
<dbReference type="Pfam" id="PF17827">
    <property type="entry name" value="PrmC_N"/>
    <property type="match status" value="1"/>
</dbReference>
<feature type="binding site" evidence="5">
    <location>
        <position position="142"/>
    </location>
    <ligand>
        <name>S-adenosyl-L-methionine</name>
        <dbReference type="ChEBI" id="CHEBI:59789"/>
    </ligand>
</feature>
<feature type="domain" description="Release factor glutamine methyltransferase N-terminal" evidence="7">
    <location>
        <begin position="28"/>
        <end position="76"/>
    </location>
</feature>
<keyword evidence="3 5" id="KW-0949">S-adenosyl-L-methionine</keyword>
<dbReference type="Pfam" id="PF05175">
    <property type="entry name" value="MTS"/>
    <property type="match status" value="1"/>
</dbReference>
<dbReference type="GO" id="GO:0102559">
    <property type="term" value="F:peptide chain release factor N(5)-glutamine methyltransferase activity"/>
    <property type="evidence" value="ECO:0007669"/>
    <property type="project" value="UniProtKB-EC"/>
</dbReference>
<dbReference type="RefSeq" id="WP_105216787.1">
    <property type="nucleotide sequence ID" value="NZ_CP027062.1"/>
</dbReference>
<dbReference type="InterPro" id="IPR029063">
    <property type="entry name" value="SAM-dependent_MTases_sf"/>
</dbReference>
<accession>A0A2S0HXX9</accession>
<evidence type="ECO:0000313" key="9">
    <source>
        <dbReference type="Proteomes" id="UP000238442"/>
    </source>
</evidence>
<dbReference type="PANTHER" id="PTHR18895:SF74">
    <property type="entry name" value="MTRF1L RELEASE FACTOR GLUTAMINE METHYLTRANSFERASE"/>
    <property type="match status" value="1"/>
</dbReference>